<dbReference type="EMBL" id="JARJLG010000055">
    <property type="protein sequence ID" value="KAJ7758445.1"/>
    <property type="molecule type" value="Genomic_DNA"/>
</dbReference>
<dbReference type="AlphaFoldDB" id="A0AAD7NG37"/>
<sequence>MFHGAADHTIVSRLASSPLPLVAHKSVRPSLPQIHEAQSDPEDSDEEDDDPEDDDHRADA</sequence>
<dbReference type="Proteomes" id="UP001215280">
    <property type="component" value="Unassembled WGS sequence"/>
</dbReference>
<keyword evidence="3" id="KW-1185">Reference proteome</keyword>
<comment type="caution">
    <text evidence="2">The sequence shown here is derived from an EMBL/GenBank/DDBJ whole genome shotgun (WGS) entry which is preliminary data.</text>
</comment>
<feature type="compositionally biased region" description="Acidic residues" evidence="1">
    <location>
        <begin position="39"/>
        <end position="53"/>
    </location>
</feature>
<evidence type="ECO:0000313" key="3">
    <source>
        <dbReference type="Proteomes" id="UP001215280"/>
    </source>
</evidence>
<reference evidence="2" key="1">
    <citation type="submission" date="2023-03" db="EMBL/GenBank/DDBJ databases">
        <title>Massive genome expansion in bonnet fungi (Mycena s.s.) driven by repeated elements and novel gene families across ecological guilds.</title>
        <authorList>
            <consortium name="Lawrence Berkeley National Laboratory"/>
            <person name="Harder C.B."/>
            <person name="Miyauchi S."/>
            <person name="Viragh M."/>
            <person name="Kuo A."/>
            <person name="Thoen E."/>
            <person name="Andreopoulos B."/>
            <person name="Lu D."/>
            <person name="Skrede I."/>
            <person name="Drula E."/>
            <person name="Henrissat B."/>
            <person name="Morin E."/>
            <person name="Kohler A."/>
            <person name="Barry K."/>
            <person name="LaButti K."/>
            <person name="Morin E."/>
            <person name="Salamov A."/>
            <person name="Lipzen A."/>
            <person name="Mereny Z."/>
            <person name="Hegedus B."/>
            <person name="Baldrian P."/>
            <person name="Stursova M."/>
            <person name="Weitz H."/>
            <person name="Taylor A."/>
            <person name="Grigoriev I.V."/>
            <person name="Nagy L.G."/>
            <person name="Martin F."/>
            <person name="Kauserud H."/>
        </authorList>
    </citation>
    <scope>NUCLEOTIDE SEQUENCE</scope>
    <source>
        <strain evidence="2">CBHHK188m</strain>
    </source>
</reference>
<feature type="region of interest" description="Disordered" evidence="1">
    <location>
        <begin position="25"/>
        <end position="60"/>
    </location>
</feature>
<name>A0AAD7NG37_9AGAR</name>
<protein>
    <submittedName>
        <fullName evidence="2">Uncharacterized protein</fullName>
    </submittedName>
</protein>
<evidence type="ECO:0000256" key="1">
    <source>
        <dbReference type="SAM" id="MobiDB-lite"/>
    </source>
</evidence>
<evidence type="ECO:0000313" key="2">
    <source>
        <dbReference type="EMBL" id="KAJ7758445.1"/>
    </source>
</evidence>
<proteinExistence type="predicted"/>
<gene>
    <name evidence="2" type="ORF">DFH07DRAFT_958291</name>
</gene>
<accession>A0AAD7NG37</accession>
<organism evidence="2 3">
    <name type="scientific">Mycena maculata</name>
    <dbReference type="NCBI Taxonomy" id="230809"/>
    <lineage>
        <taxon>Eukaryota</taxon>
        <taxon>Fungi</taxon>
        <taxon>Dikarya</taxon>
        <taxon>Basidiomycota</taxon>
        <taxon>Agaricomycotina</taxon>
        <taxon>Agaricomycetes</taxon>
        <taxon>Agaricomycetidae</taxon>
        <taxon>Agaricales</taxon>
        <taxon>Marasmiineae</taxon>
        <taxon>Mycenaceae</taxon>
        <taxon>Mycena</taxon>
    </lineage>
</organism>